<protein>
    <submittedName>
        <fullName evidence="1">Uncharacterized protein</fullName>
    </submittedName>
</protein>
<dbReference type="EMBL" id="FUZP01000001">
    <property type="protein sequence ID" value="SKC46068.1"/>
    <property type="molecule type" value="Genomic_DNA"/>
</dbReference>
<name>A0A1T5J4E1_9MICO</name>
<proteinExistence type="predicted"/>
<evidence type="ECO:0000313" key="2">
    <source>
        <dbReference type="Proteomes" id="UP000190857"/>
    </source>
</evidence>
<evidence type="ECO:0000313" key="1">
    <source>
        <dbReference type="EMBL" id="SKC46068.1"/>
    </source>
</evidence>
<dbReference type="AlphaFoldDB" id="A0A1T5J4E1"/>
<dbReference type="RefSeq" id="WP_077053518.1">
    <property type="nucleotide sequence ID" value="NZ_FUZP01000001.1"/>
</dbReference>
<sequence>MPSFRVTIGVGPVRPGVHPADVLPTVADAAATLTVVEASDLQIVGGLPRIVVRFEAEDDEIARQVGEHALAVFGTIAEARTAALTRRNKNRWLPVAFEG</sequence>
<gene>
    <name evidence="1" type="ORF">SAMN06309945_1190</name>
</gene>
<reference evidence="1 2" key="1">
    <citation type="submission" date="2017-02" db="EMBL/GenBank/DDBJ databases">
        <authorList>
            <person name="Peterson S.W."/>
        </authorList>
    </citation>
    <scope>NUCLEOTIDE SEQUENCE [LARGE SCALE GENOMIC DNA]</scope>
    <source>
        <strain evidence="1 2">VKM Ac-2059</strain>
    </source>
</reference>
<dbReference type="STRING" id="123320.SAMN06309945_1190"/>
<dbReference type="Proteomes" id="UP000190857">
    <property type="component" value="Unassembled WGS sequence"/>
</dbReference>
<dbReference type="OrthoDB" id="3256527at2"/>
<accession>A0A1T5J4E1</accession>
<keyword evidence="2" id="KW-1185">Reference proteome</keyword>
<organism evidence="1 2">
    <name type="scientific">Okibacterium fritillariae</name>
    <dbReference type="NCBI Taxonomy" id="123320"/>
    <lineage>
        <taxon>Bacteria</taxon>
        <taxon>Bacillati</taxon>
        <taxon>Actinomycetota</taxon>
        <taxon>Actinomycetes</taxon>
        <taxon>Micrococcales</taxon>
        <taxon>Microbacteriaceae</taxon>
        <taxon>Okibacterium</taxon>
    </lineage>
</organism>